<gene>
    <name evidence="6" type="ORF">ACFQ5M_00860</name>
</gene>
<proteinExistence type="inferred from homology"/>
<evidence type="ECO:0000313" key="7">
    <source>
        <dbReference type="Proteomes" id="UP001597267"/>
    </source>
</evidence>
<dbReference type="InterPro" id="IPR008183">
    <property type="entry name" value="Aldose_1/G6P_1-epimerase"/>
</dbReference>
<comment type="catalytic activity">
    <reaction evidence="5">
        <text>alpha-maltose = beta-maltose</text>
        <dbReference type="Rhea" id="RHEA:21228"/>
        <dbReference type="ChEBI" id="CHEBI:18147"/>
        <dbReference type="ChEBI" id="CHEBI:18167"/>
        <dbReference type="EC" id="5.1.3.21"/>
    </reaction>
</comment>
<keyword evidence="7" id="KW-1185">Reference proteome</keyword>
<evidence type="ECO:0000256" key="5">
    <source>
        <dbReference type="PIRNR" id="PIRNR005096"/>
    </source>
</evidence>
<evidence type="ECO:0000256" key="3">
    <source>
        <dbReference type="ARBA" id="ARBA00023235"/>
    </source>
</evidence>
<comment type="similarity">
    <text evidence="2 5">Belongs to the aldose epimerase family.</text>
</comment>
<dbReference type="PANTHER" id="PTHR10091:SF0">
    <property type="entry name" value="GALACTOSE MUTAROTASE"/>
    <property type="match status" value="1"/>
</dbReference>
<dbReference type="PIRSF" id="PIRSF005096">
    <property type="entry name" value="GALM"/>
    <property type="match status" value="1"/>
</dbReference>
<dbReference type="GO" id="GO:0016853">
    <property type="term" value="F:isomerase activity"/>
    <property type="evidence" value="ECO:0007669"/>
    <property type="project" value="UniProtKB-KW"/>
</dbReference>
<organism evidence="6 7">
    <name type="scientific">Agrilactobacillus yilanensis</name>
    <dbReference type="NCBI Taxonomy" id="2485997"/>
    <lineage>
        <taxon>Bacteria</taxon>
        <taxon>Bacillati</taxon>
        <taxon>Bacillota</taxon>
        <taxon>Bacilli</taxon>
        <taxon>Lactobacillales</taxon>
        <taxon>Lactobacillaceae</taxon>
        <taxon>Agrilactobacillus</taxon>
    </lineage>
</organism>
<dbReference type="InterPro" id="IPR047215">
    <property type="entry name" value="Galactose_mutarotase-like"/>
</dbReference>
<keyword evidence="4 5" id="KW-0119">Carbohydrate metabolism</keyword>
<evidence type="ECO:0000256" key="2">
    <source>
        <dbReference type="ARBA" id="ARBA00006206"/>
    </source>
</evidence>
<dbReference type="PANTHER" id="PTHR10091">
    <property type="entry name" value="ALDOSE-1-EPIMERASE"/>
    <property type="match status" value="1"/>
</dbReference>
<comment type="caution">
    <text evidence="6">The sequence shown here is derived from an EMBL/GenBank/DDBJ whole genome shotgun (WGS) entry which is preliminary data.</text>
</comment>
<dbReference type="Pfam" id="PF01263">
    <property type="entry name" value="Aldose_epim"/>
    <property type="match status" value="1"/>
</dbReference>
<comment type="pathway">
    <text evidence="1 5">Carbohydrate metabolism; hexose metabolism.</text>
</comment>
<dbReference type="SUPFAM" id="SSF74650">
    <property type="entry name" value="Galactose mutarotase-like"/>
    <property type="match status" value="1"/>
</dbReference>
<dbReference type="EMBL" id="JBHTOP010000002">
    <property type="protein sequence ID" value="MFD1670637.1"/>
    <property type="molecule type" value="Genomic_DNA"/>
</dbReference>
<dbReference type="RefSeq" id="WP_225423604.1">
    <property type="nucleotide sequence ID" value="NZ_JBHTOP010000002.1"/>
</dbReference>
<dbReference type="CDD" id="cd09019">
    <property type="entry name" value="galactose_mutarotase_like"/>
    <property type="match status" value="1"/>
</dbReference>
<dbReference type="InterPro" id="IPR014718">
    <property type="entry name" value="GH-type_carb-bd"/>
</dbReference>
<keyword evidence="3 5" id="KW-0413">Isomerase</keyword>
<dbReference type="InterPro" id="IPR011013">
    <property type="entry name" value="Gal_mutarotase_sf_dom"/>
</dbReference>
<dbReference type="Proteomes" id="UP001597267">
    <property type="component" value="Unassembled WGS sequence"/>
</dbReference>
<name>A0ABW4J378_9LACO</name>
<evidence type="ECO:0000256" key="1">
    <source>
        <dbReference type="ARBA" id="ARBA00005028"/>
    </source>
</evidence>
<evidence type="ECO:0000313" key="6">
    <source>
        <dbReference type="EMBL" id="MFD1670637.1"/>
    </source>
</evidence>
<reference evidence="7" key="1">
    <citation type="journal article" date="2019" name="Int. J. Syst. Evol. Microbiol.">
        <title>The Global Catalogue of Microorganisms (GCM) 10K type strain sequencing project: providing services to taxonomists for standard genome sequencing and annotation.</title>
        <authorList>
            <consortium name="The Broad Institute Genomics Platform"/>
            <consortium name="The Broad Institute Genome Sequencing Center for Infectious Disease"/>
            <person name="Wu L."/>
            <person name="Ma J."/>
        </authorList>
    </citation>
    <scope>NUCLEOTIDE SEQUENCE [LARGE SCALE GENOMIC DNA]</scope>
    <source>
        <strain evidence="7">CCM 8896</strain>
    </source>
</reference>
<comment type="function">
    <text evidence="5">Catalyzes the interconversion of alpha and beta anomers of maltose.</text>
</comment>
<dbReference type="Gene3D" id="2.70.98.10">
    <property type="match status" value="1"/>
</dbReference>
<protein>
    <recommendedName>
        <fullName evidence="5">Maltose epimerase</fullName>
        <ecNumber evidence="5">5.1.3.21</ecNumber>
    </recommendedName>
</protein>
<evidence type="ECO:0000256" key="4">
    <source>
        <dbReference type="ARBA" id="ARBA00023277"/>
    </source>
</evidence>
<dbReference type="EC" id="5.1.3.21" evidence="5"/>
<sequence>MVIQIEPYQRLNQKDYCEITLINDNGMQVTLLNYGATLEKIRLPQKDGTLRNVILTLPTPEDYSRTRNYLGGVVGRICGRVRKGQWQYGATTVQLPLNDGVNHSHGGDEGTDTQVFNFQTYQTATEAVAQFTLLDPAGHNGYPGNLKLIATYTLTNDNALLLQLTAVSDALTILNPANHVYFSLNGSGTTILNNQLQLNSAYYYPLDTTSLPKVGMMSVADTVFDFRKGVLIRTVLQSEDPEIKAENGLNHPFVLTGKAPAACLWSGDQTIKLTVTTKAPGLVVYTANHFDHTGVAHNIGQYAGIALETQVPPSGTTDLSAITLLPGEHWQTWTKWAFNF</sequence>
<dbReference type="InterPro" id="IPR015443">
    <property type="entry name" value="Aldose_1-epimerase"/>
</dbReference>
<accession>A0ABW4J378</accession>